<dbReference type="EMBL" id="JAMKFB020000862">
    <property type="protein sequence ID" value="KAL0146785.1"/>
    <property type="molecule type" value="Genomic_DNA"/>
</dbReference>
<evidence type="ECO:0000313" key="4">
    <source>
        <dbReference type="Proteomes" id="UP001529510"/>
    </source>
</evidence>
<reference evidence="3 4" key="1">
    <citation type="submission" date="2024-05" db="EMBL/GenBank/DDBJ databases">
        <title>Genome sequencing and assembly of Indian major carp, Cirrhinus mrigala (Hamilton, 1822).</title>
        <authorList>
            <person name="Mohindra V."/>
            <person name="Chowdhury L.M."/>
            <person name="Lal K."/>
            <person name="Jena J.K."/>
        </authorList>
    </citation>
    <scope>NUCLEOTIDE SEQUENCE [LARGE SCALE GENOMIC DNA]</scope>
    <source>
        <strain evidence="3">CM1030</strain>
        <tissue evidence="3">Blood</tissue>
    </source>
</reference>
<dbReference type="Proteomes" id="UP001529510">
    <property type="component" value="Unassembled WGS sequence"/>
</dbReference>
<dbReference type="SUPFAM" id="SSF53098">
    <property type="entry name" value="Ribonuclease H-like"/>
    <property type="match status" value="1"/>
</dbReference>
<accession>A0ABD0MBJ9</accession>
<evidence type="ECO:0000313" key="3">
    <source>
        <dbReference type="EMBL" id="KAL0146785.1"/>
    </source>
</evidence>
<dbReference type="Pfam" id="PF05699">
    <property type="entry name" value="Dimer_Tnp_hAT"/>
    <property type="match status" value="1"/>
</dbReference>
<gene>
    <name evidence="3" type="ORF">M9458_057909</name>
</gene>
<sequence>MDVVTRWNSSLDMIEHYLEQQQAIAAALLSSEVRRNAREIDNLDAADIADAEDIVKLLTPLKKATTVLCDESRPTISLIMPLKNTIQVSMAPCDVDSNTVSQMKAAILNDLADRYQGEQAEFLYESSALDPRFRALPHLNNSERDEIFNRLKLKATQMQNQNPSEEEGAAPGSHEHVAGHSKTDLPQKAHAVGGVSAPSKKTALEDLLGDSFSLGDSRTQHTAQIDAEIDLYRKETSTSLMARPLEWWKDNAQRYPLLSTLAKS</sequence>
<name>A0ABD0MBJ9_CIRMR</name>
<dbReference type="InterPro" id="IPR012337">
    <property type="entry name" value="RNaseH-like_sf"/>
</dbReference>
<comment type="caution">
    <text evidence="3">The sequence shown here is derived from an EMBL/GenBank/DDBJ whole genome shotgun (WGS) entry which is preliminary data.</text>
</comment>
<feature type="compositionally biased region" description="Basic and acidic residues" evidence="1">
    <location>
        <begin position="173"/>
        <end position="187"/>
    </location>
</feature>
<dbReference type="InterPro" id="IPR052717">
    <property type="entry name" value="Vacuolar_transposase_reg"/>
</dbReference>
<dbReference type="InterPro" id="IPR008906">
    <property type="entry name" value="HATC_C_dom"/>
</dbReference>
<feature type="domain" description="HAT C-terminal dimerisation" evidence="2">
    <location>
        <begin position="230"/>
        <end position="263"/>
    </location>
</feature>
<dbReference type="PANTHER" id="PTHR46169">
    <property type="entry name" value="DNA REPLICATION-RELATED ELEMENT FACTOR, ISOFORM A"/>
    <property type="match status" value="1"/>
</dbReference>
<feature type="region of interest" description="Disordered" evidence="1">
    <location>
        <begin position="157"/>
        <end position="197"/>
    </location>
</feature>
<organism evidence="3 4">
    <name type="scientific">Cirrhinus mrigala</name>
    <name type="common">Mrigala</name>
    <dbReference type="NCBI Taxonomy" id="683832"/>
    <lineage>
        <taxon>Eukaryota</taxon>
        <taxon>Metazoa</taxon>
        <taxon>Chordata</taxon>
        <taxon>Craniata</taxon>
        <taxon>Vertebrata</taxon>
        <taxon>Euteleostomi</taxon>
        <taxon>Actinopterygii</taxon>
        <taxon>Neopterygii</taxon>
        <taxon>Teleostei</taxon>
        <taxon>Ostariophysi</taxon>
        <taxon>Cypriniformes</taxon>
        <taxon>Cyprinidae</taxon>
        <taxon>Labeoninae</taxon>
        <taxon>Labeonini</taxon>
        <taxon>Cirrhinus</taxon>
    </lineage>
</organism>
<protein>
    <recommendedName>
        <fullName evidence="2">HAT C-terminal dimerisation domain-containing protein</fullName>
    </recommendedName>
</protein>
<evidence type="ECO:0000259" key="2">
    <source>
        <dbReference type="Pfam" id="PF05699"/>
    </source>
</evidence>
<dbReference type="PANTHER" id="PTHR46169:SF29">
    <property type="entry name" value="DNA REPLICATION-RELATED ELEMENT FACTOR, ISOFORM A"/>
    <property type="match status" value="1"/>
</dbReference>
<keyword evidence="4" id="KW-1185">Reference proteome</keyword>
<proteinExistence type="predicted"/>
<dbReference type="AlphaFoldDB" id="A0ABD0MBJ9"/>
<evidence type="ECO:0000256" key="1">
    <source>
        <dbReference type="SAM" id="MobiDB-lite"/>
    </source>
</evidence>